<dbReference type="Proteomes" id="UP000805193">
    <property type="component" value="Unassembled WGS sequence"/>
</dbReference>
<accession>A0AC60Q3C1</accession>
<protein>
    <submittedName>
        <fullName evidence="1">Uncharacterized protein</fullName>
    </submittedName>
</protein>
<gene>
    <name evidence="1" type="ORF">HPB47_025620</name>
</gene>
<keyword evidence="2" id="KW-1185">Reference proteome</keyword>
<comment type="caution">
    <text evidence="1">The sequence shown here is derived from an EMBL/GenBank/DDBJ whole genome shotgun (WGS) entry which is preliminary data.</text>
</comment>
<dbReference type="EMBL" id="JABSTQ010009640">
    <property type="protein sequence ID" value="KAG0427315.1"/>
    <property type="molecule type" value="Genomic_DNA"/>
</dbReference>
<reference evidence="1 2" key="1">
    <citation type="journal article" date="2020" name="Cell">
        <title>Large-Scale Comparative Analyses of Tick Genomes Elucidate Their Genetic Diversity and Vector Capacities.</title>
        <authorList>
            <consortium name="Tick Genome and Microbiome Consortium (TIGMIC)"/>
            <person name="Jia N."/>
            <person name="Wang J."/>
            <person name="Shi W."/>
            <person name="Du L."/>
            <person name="Sun Y."/>
            <person name="Zhan W."/>
            <person name="Jiang J.F."/>
            <person name="Wang Q."/>
            <person name="Zhang B."/>
            <person name="Ji P."/>
            <person name="Bell-Sakyi L."/>
            <person name="Cui X.M."/>
            <person name="Yuan T.T."/>
            <person name="Jiang B.G."/>
            <person name="Yang W.F."/>
            <person name="Lam T.T."/>
            <person name="Chang Q.C."/>
            <person name="Ding S.J."/>
            <person name="Wang X.J."/>
            <person name="Zhu J.G."/>
            <person name="Ruan X.D."/>
            <person name="Zhao L."/>
            <person name="Wei J.T."/>
            <person name="Ye R.Z."/>
            <person name="Que T.C."/>
            <person name="Du C.H."/>
            <person name="Zhou Y.H."/>
            <person name="Cheng J.X."/>
            <person name="Dai P.F."/>
            <person name="Guo W.B."/>
            <person name="Han X.H."/>
            <person name="Huang E.J."/>
            <person name="Li L.F."/>
            <person name="Wei W."/>
            <person name="Gao Y.C."/>
            <person name="Liu J.Z."/>
            <person name="Shao H.Z."/>
            <person name="Wang X."/>
            <person name="Wang C.C."/>
            <person name="Yang T.C."/>
            <person name="Huo Q.B."/>
            <person name="Li W."/>
            <person name="Chen H.Y."/>
            <person name="Chen S.E."/>
            <person name="Zhou L.G."/>
            <person name="Ni X.B."/>
            <person name="Tian J.H."/>
            <person name="Sheng Y."/>
            <person name="Liu T."/>
            <person name="Pan Y.S."/>
            <person name="Xia L.Y."/>
            <person name="Li J."/>
            <person name="Zhao F."/>
            <person name="Cao W.C."/>
        </authorList>
    </citation>
    <scope>NUCLEOTIDE SEQUENCE [LARGE SCALE GENOMIC DNA]</scope>
    <source>
        <strain evidence="1">Iper-2018</strain>
    </source>
</reference>
<proteinExistence type="predicted"/>
<name>A0AC60Q3C1_IXOPE</name>
<evidence type="ECO:0000313" key="1">
    <source>
        <dbReference type="EMBL" id="KAG0427315.1"/>
    </source>
</evidence>
<sequence>MEPPKKKRKVLTLEEKANIIHAVASGRKKCDVAAEHGIPASTLSTILKAKDAIILATSSGNASKKKHLKTTPPEKLEEALFMWFNDMRAQNVPLSGEVVQRKALGYACLLGFDEFKASPGWLSSFKERYGIVGKVSSGESSSVNKQGADEWLSENVPEILGRVIEKLLLNLEIKRETKIDAYMAIEMVAASWRATRSSIVASRFRHAGFHTSTFEAASGSTSPQHEREEASPSRWEELRRRDQVAADQNFDDFVNADADTDTTEVLDDEEIVQLVSGVQEESEDAKDPDAVEARSHAHTKPGDWTPSTF</sequence>
<organism evidence="1 2">
    <name type="scientific">Ixodes persulcatus</name>
    <name type="common">Taiga tick</name>
    <dbReference type="NCBI Taxonomy" id="34615"/>
    <lineage>
        <taxon>Eukaryota</taxon>
        <taxon>Metazoa</taxon>
        <taxon>Ecdysozoa</taxon>
        <taxon>Arthropoda</taxon>
        <taxon>Chelicerata</taxon>
        <taxon>Arachnida</taxon>
        <taxon>Acari</taxon>
        <taxon>Parasitiformes</taxon>
        <taxon>Ixodida</taxon>
        <taxon>Ixodoidea</taxon>
        <taxon>Ixodidae</taxon>
        <taxon>Ixodinae</taxon>
        <taxon>Ixodes</taxon>
    </lineage>
</organism>
<evidence type="ECO:0000313" key="2">
    <source>
        <dbReference type="Proteomes" id="UP000805193"/>
    </source>
</evidence>